<dbReference type="Pfam" id="PF00059">
    <property type="entry name" value="Lectin_C"/>
    <property type="match status" value="1"/>
</dbReference>
<dbReference type="InterPro" id="IPR016187">
    <property type="entry name" value="CTDL_fold"/>
</dbReference>
<evidence type="ECO:0000313" key="3">
    <source>
        <dbReference type="Proteomes" id="UP000694941"/>
    </source>
</evidence>
<dbReference type="Gene3D" id="3.10.100.10">
    <property type="entry name" value="Mannose-Binding Protein A, subunit A"/>
    <property type="match status" value="1"/>
</dbReference>
<feature type="domain" description="C-type lectin" evidence="2">
    <location>
        <begin position="34"/>
        <end position="145"/>
    </location>
</feature>
<dbReference type="PANTHER" id="PTHR22801:SF63">
    <property type="entry name" value="C-TYPE LECTIN DOMAIN-CONTAINING PROTEIN"/>
    <property type="match status" value="1"/>
</dbReference>
<dbReference type="PROSITE" id="PS50041">
    <property type="entry name" value="C_TYPE_LECTIN_2"/>
    <property type="match status" value="1"/>
</dbReference>
<organism evidence="3 4">
    <name type="scientific">Limulus polyphemus</name>
    <name type="common">Atlantic horseshoe crab</name>
    <dbReference type="NCBI Taxonomy" id="6850"/>
    <lineage>
        <taxon>Eukaryota</taxon>
        <taxon>Metazoa</taxon>
        <taxon>Ecdysozoa</taxon>
        <taxon>Arthropoda</taxon>
        <taxon>Chelicerata</taxon>
        <taxon>Merostomata</taxon>
        <taxon>Xiphosura</taxon>
        <taxon>Limulidae</taxon>
        <taxon>Limulus</taxon>
    </lineage>
</organism>
<keyword evidence="3" id="KW-1185">Reference proteome</keyword>
<evidence type="ECO:0000259" key="2">
    <source>
        <dbReference type="PROSITE" id="PS50041"/>
    </source>
</evidence>
<dbReference type="InterPro" id="IPR001304">
    <property type="entry name" value="C-type_lectin-like"/>
</dbReference>
<dbReference type="GeneID" id="111085872"/>
<dbReference type="SUPFAM" id="SSF56436">
    <property type="entry name" value="C-type lectin-like"/>
    <property type="match status" value="1"/>
</dbReference>
<dbReference type="PROSITE" id="PS00615">
    <property type="entry name" value="C_TYPE_LECTIN_1"/>
    <property type="match status" value="1"/>
</dbReference>
<evidence type="ECO:0000256" key="1">
    <source>
        <dbReference type="ARBA" id="ARBA00023157"/>
    </source>
</evidence>
<dbReference type="InterPro" id="IPR000742">
    <property type="entry name" value="EGF"/>
</dbReference>
<dbReference type="PANTHER" id="PTHR22801">
    <property type="entry name" value="LITHOSTATHINE"/>
    <property type="match status" value="1"/>
</dbReference>
<sequence>MPFTAGIYNQFTCTCLLGFKGTFCEVPPAGYKYHDGSFFKFYATLKYNSGAVTSCEMNGGRLAMIKDQATVDFLKNTIFASVTNVYVWIGVRKISNVWQYAPTGFSNWHPPMEPSGDGPCVEMREVWNYEWNDLPCNYNKNFLCEIVIP</sequence>
<name>A0ABM1SEU9_LIMPO</name>
<keyword evidence="1" id="KW-1015">Disulfide bond</keyword>
<dbReference type="CDD" id="cd00037">
    <property type="entry name" value="CLECT"/>
    <property type="match status" value="1"/>
</dbReference>
<gene>
    <name evidence="4" type="primary">LOC111085872</name>
</gene>
<dbReference type="InterPro" id="IPR018378">
    <property type="entry name" value="C-type_lectin_CS"/>
</dbReference>
<accession>A0ABM1SEU9</accession>
<dbReference type="InterPro" id="IPR050801">
    <property type="entry name" value="Ca-Dep_Lectins_ImmuneDev"/>
</dbReference>
<reference evidence="4" key="1">
    <citation type="submission" date="2025-08" db="UniProtKB">
        <authorList>
            <consortium name="RefSeq"/>
        </authorList>
    </citation>
    <scope>IDENTIFICATION</scope>
    <source>
        <tissue evidence="4">Muscle</tissue>
    </source>
</reference>
<dbReference type="SMART" id="SM00034">
    <property type="entry name" value="CLECT"/>
    <property type="match status" value="1"/>
</dbReference>
<dbReference type="Proteomes" id="UP000694941">
    <property type="component" value="Unplaced"/>
</dbReference>
<proteinExistence type="predicted"/>
<dbReference type="InterPro" id="IPR016186">
    <property type="entry name" value="C-type_lectin-like/link_sf"/>
</dbReference>
<dbReference type="PROSITE" id="PS00022">
    <property type="entry name" value="EGF_1"/>
    <property type="match status" value="1"/>
</dbReference>
<evidence type="ECO:0000313" key="4">
    <source>
        <dbReference type="RefSeq" id="XP_022242154.1"/>
    </source>
</evidence>
<dbReference type="RefSeq" id="XP_022242154.1">
    <property type="nucleotide sequence ID" value="XM_022386446.1"/>
</dbReference>
<dbReference type="PROSITE" id="PS01186">
    <property type="entry name" value="EGF_2"/>
    <property type="match status" value="1"/>
</dbReference>
<protein>
    <submittedName>
        <fullName evidence="4">Collectin-10-like</fullName>
    </submittedName>
</protein>